<keyword evidence="2 5" id="KW-0812">Transmembrane</keyword>
<dbReference type="InterPro" id="IPR018045">
    <property type="entry name" value="S04_transporter_CS"/>
</dbReference>
<feature type="transmembrane region" description="Helical" evidence="5">
    <location>
        <begin position="290"/>
        <end position="313"/>
    </location>
</feature>
<dbReference type="InterPro" id="IPR002645">
    <property type="entry name" value="STAS_dom"/>
</dbReference>
<evidence type="ECO:0000313" key="7">
    <source>
        <dbReference type="EMBL" id="POZ53853.1"/>
    </source>
</evidence>
<organism evidence="7 8">
    <name type="scientific">Methylovulum psychrotolerans</name>
    <dbReference type="NCBI Taxonomy" id="1704499"/>
    <lineage>
        <taxon>Bacteria</taxon>
        <taxon>Pseudomonadati</taxon>
        <taxon>Pseudomonadota</taxon>
        <taxon>Gammaproteobacteria</taxon>
        <taxon>Methylococcales</taxon>
        <taxon>Methylococcaceae</taxon>
        <taxon>Methylovulum</taxon>
    </lineage>
</organism>
<dbReference type="GO" id="GO:0008271">
    <property type="term" value="F:secondary active sulfate transmembrane transporter activity"/>
    <property type="evidence" value="ECO:0007669"/>
    <property type="project" value="InterPro"/>
</dbReference>
<dbReference type="Pfam" id="PF00916">
    <property type="entry name" value="Sulfate_transp"/>
    <property type="match status" value="1"/>
</dbReference>
<feature type="transmembrane region" description="Helical" evidence="5">
    <location>
        <begin position="156"/>
        <end position="175"/>
    </location>
</feature>
<dbReference type="SUPFAM" id="SSF52091">
    <property type="entry name" value="SpoIIaa-like"/>
    <property type="match status" value="1"/>
</dbReference>
<evidence type="ECO:0000259" key="6">
    <source>
        <dbReference type="PROSITE" id="PS50801"/>
    </source>
</evidence>
<dbReference type="NCBIfam" id="TIGR00815">
    <property type="entry name" value="sulP"/>
    <property type="match status" value="1"/>
</dbReference>
<name>A0A2S5CSR4_9GAMM</name>
<dbReference type="InterPro" id="IPR036513">
    <property type="entry name" value="STAS_dom_sf"/>
</dbReference>
<keyword evidence="3 5" id="KW-1133">Transmembrane helix</keyword>
<dbReference type="Proteomes" id="UP000237423">
    <property type="component" value="Unassembled WGS sequence"/>
</dbReference>
<comment type="caution">
    <text evidence="7">The sequence shown here is derived from an EMBL/GenBank/DDBJ whole genome shotgun (WGS) entry which is preliminary data.</text>
</comment>
<feature type="transmembrane region" description="Helical" evidence="5">
    <location>
        <begin position="386"/>
        <end position="403"/>
    </location>
</feature>
<sequence length="589" mass="62874">MPPYLSFLYLKLNNRNQDMHAERAALAAFFPIVDWLKNYRREDISDDVFAGVITAILLVPQGIAYALLAGLPPQLGLYASILPPIVYALLGTSRTLSVGPVSVAAIMIASALTAPEISALGNPIQSGLILSAEIGAIMLAMAMLRMGGLVNFISHPVLAGFTSGAALLIIVNQLPQVFGVKMPTCALDLGCYAQAVGSFSAPTLAISLGSLALLIFFGSPLTRLLKKLRVNLSAITAISKCGPLLTVILSTLAVSYADFGGNPVAIVGPLPSGFPSPHFTSAHLETWRLLLPYAGFIGLISYVESVAIAKVTANLRGEKIAPNQELIALGSANLTAFLFGGMPVAGGFSRTMVNFSAGARTQMAMIIAATLLGLSVIFLSASFANIPKAALAAIILVAIFRLVRIKHILHTWRYDGGDGMAELATLLGVLVFGIEQGITLGIILTIASHLRKTSQPHIAVVGRVPDTEHFRNIKRHSVETWHHLLLVRIDESITFANVSYIEDYLAGELKRQPNTRHIVLILSAVNDIDATALDALELFNQGLQAAGKTLNLSEAQDKVMDKLEKTDFFEQLQPGKVFARTEDAVKALG</sequence>
<evidence type="ECO:0000256" key="1">
    <source>
        <dbReference type="ARBA" id="ARBA00004141"/>
    </source>
</evidence>
<dbReference type="AlphaFoldDB" id="A0A2S5CSR4"/>
<evidence type="ECO:0000256" key="2">
    <source>
        <dbReference type="ARBA" id="ARBA00022692"/>
    </source>
</evidence>
<feature type="transmembrane region" description="Helical" evidence="5">
    <location>
        <begin position="230"/>
        <end position="254"/>
    </location>
</feature>
<dbReference type="Pfam" id="PF01740">
    <property type="entry name" value="STAS"/>
    <property type="match status" value="1"/>
</dbReference>
<dbReference type="InterPro" id="IPR001902">
    <property type="entry name" value="SLC26A/SulP_fam"/>
</dbReference>
<feature type="domain" description="STAS" evidence="6">
    <location>
        <begin position="474"/>
        <end position="588"/>
    </location>
</feature>
<reference evidence="7 8" key="1">
    <citation type="submission" date="2017-11" db="EMBL/GenBank/DDBJ databases">
        <title>Draft Genome Sequence of Methylobacter psychrotolerans Sph1T, an Obligate Methanotroph from Low-Temperature Environments.</title>
        <authorList>
            <person name="Oshkin I.Y."/>
            <person name="Miroshnikov K."/>
            <person name="Belova S.E."/>
            <person name="Korzhenkov A."/>
            <person name="Toshchakov S.V."/>
            <person name="Dedysh S.N."/>
        </authorList>
    </citation>
    <scope>NUCLEOTIDE SEQUENCE [LARGE SCALE GENOMIC DNA]</scope>
    <source>
        <strain evidence="7 8">Sph1</strain>
    </source>
</reference>
<evidence type="ECO:0000256" key="5">
    <source>
        <dbReference type="SAM" id="Phobius"/>
    </source>
</evidence>
<evidence type="ECO:0000313" key="8">
    <source>
        <dbReference type="Proteomes" id="UP000237423"/>
    </source>
</evidence>
<evidence type="ECO:0000256" key="4">
    <source>
        <dbReference type="ARBA" id="ARBA00023136"/>
    </source>
</evidence>
<dbReference type="EMBL" id="PGFZ01000001">
    <property type="protein sequence ID" value="POZ53853.1"/>
    <property type="molecule type" value="Genomic_DNA"/>
</dbReference>
<feature type="transmembrane region" description="Helical" evidence="5">
    <location>
        <begin position="325"/>
        <end position="345"/>
    </location>
</feature>
<dbReference type="InterPro" id="IPR011547">
    <property type="entry name" value="SLC26A/SulP_dom"/>
</dbReference>
<feature type="transmembrane region" description="Helical" evidence="5">
    <location>
        <begin position="48"/>
        <end position="69"/>
    </location>
</feature>
<feature type="transmembrane region" description="Helical" evidence="5">
    <location>
        <begin position="423"/>
        <end position="447"/>
    </location>
</feature>
<feature type="transmembrane region" description="Helical" evidence="5">
    <location>
        <begin position="357"/>
        <end position="379"/>
    </location>
</feature>
<feature type="transmembrane region" description="Helical" evidence="5">
    <location>
        <begin position="124"/>
        <end position="144"/>
    </location>
</feature>
<feature type="transmembrane region" description="Helical" evidence="5">
    <location>
        <begin position="195"/>
        <end position="218"/>
    </location>
</feature>
<feature type="transmembrane region" description="Helical" evidence="5">
    <location>
        <begin position="75"/>
        <end position="91"/>
    </location>
</feature>
<dbReference type="Gene3D" id="3.30.750.24">
    <property type="entry name" value="STAS domain"/>
    <property type="match status" value="1"/>
</dbReference>
<protein>
    <submittedName>
        <fullName evidence="7">Sodium-independent anion transporter</fullName>
    </submittedName>
</protein>
<dbReference type="PANTHER" id="PTHR11814">
    <property type="entry name" value="SULFATE TRANSPORTER"/>
    <property type="match status" value="1"/>
</dbReference>
<keyword evidence="4 5" id="KW-0472">Membrane</keyword>
<dbReference type="GO" id="GO:0016020">
    <property type="term" value="C:membrane"/>
    <property type="evidence" value="ECO:0007669"/>
    <property type="project" value="UniProtKB-SubCell"/>
</dbReference>
<dbReference type="CDD" id="cd07042">
    <property type="entry name" value="STAS_SulP_like_sulfate_transporter"/>
    <property type="match status" value="1"/>
</dbReference>
<gene>
    <name evidence="7" type="ORF">AADEFJLK_00894</name>
</gene>
<accession>A0A2S5CSR4</accession>
<dbReference type="PROSITE" id="PS01130">
    <property type="entry name" value="SLC26A"/>
    <property type="match status" value="1"/>
</dbReference>
<dbReference type="PROSITE" id="PS50801">
    <property type="entry name" value="STAS"/>
    <property type="match status" value="1"/>
</dbReference>
<evidence type="ECO:0000256" key="3">
    <source>
        <dbReference type="ARBA" id="ARBA00022989"/>
    </source>
</evidence>
<comment type="subcellular location">
    <subcellularLocation>
        <location evidence="1">Membrane</location>
        <topology evidence="1">Multi-pass membrane protein</topology>
    </subcellularLocation>
</comment>
<proteinExistence type="predicted"/>
<feature type="transmembrane region" description="Helical" evidence="5">
    <location>
        <begin position="98"/>
        <end position="118"/>
    </location>
</feature>